<evidence type="ECO:0000313" key="7">
    <source>
        <dbReference type="EMBL" id="KKB58172.1"/>
    </source>
</evidence>
<dbReference type="GO" id="GO:0005886">
    <property type="term" value="C:plasma membrane"/>
    <property type="evidence" value="ECO:0007669"/>
    <property type="project" value="UniProtKB-SubCell"/>
</dbReference>
<keyword evidence="5 6" id="KW-0472">Membrane</keyword>
<evidence type="ECO:0000313" key="8">
    <source>
        <dbReference type="Proteomes" id="UP000033047"/>
    </source>
</evidence>
<feature type="transmembrane region" description="Helical" evidence="6">
    <location>
        <begin position="324"/>
        <end position="346"/>
    </location>
</feature>
<sequence length="533" mass="58020">MKQNKIPHTYTIISVVILICAALSWIIPAGEYSREVRVVNGTERTVIVDNSFHAVDLAPQSWQVFGVLLEGFEKQAGIIAFLLIIGGAFHIMNSSRAIDTGILSFLRSSRKVEKYGFFRMIGVNNVVISLIIILFSLFGAVFGMSEETLAFVIIIVPLAISMGYDSITGLCMVYVAAHVGFSGAILNPFTIGIAQGLSDLPLFSGFGYRLFCWVVLTSILIVIVLRYAAKVKKNSKLSPMYEADAYWREKGEVASEEIQEEKTTRSAWVVYLLLLLSLTGFSIYYPSTTFEVGESAVSFPAVPVFTALFALTGWLGLRKSNQFFILNLLGYTIVFLVVGVMGYGWYLMEISAIFLAMGLLSGFANNEGADGIISQFLTGAKDMLSAALVVGLAGGIIQILQDGRIIDPILHSMATLMGEAGKIASLGVMYLIQTTINIIIPSGSAKAALTMPIMAPFSDVIGISRQATVLAFQFGDGFTNMITPTSGVLMGALGLARIPYEIWVKWFFRILILFILLGMLLLIPTVLIPLDGF</sequence>
<dbReference type="Pfam" id="PF03606">
    <property type="entry name" value="DcuC"/>
    <property type="match status" value="1"/>
</dbReference>
<keyword evidence="3 6" id="KW-0812">Transmembrane</keyword>
<feature type="transmembrane region" description="Helical" evidence="6">
    <location>
        <begin position="171"/>
        <end position="194"/>
    </location>
</feature>
<gene>
    <name evidence="7" type="ORF">HMPREF1535_00993</name>
</gene>
<feature type="transmembrane region" description="Helical" evidence="6">
    <location>
        <begin position="206"/>
        <end position="229"/>
    </location>
</feature>
<accession>A0A0F5JL60</accession>
<feature type="transmembrane region" description="Helical" evidence="6">
    <location>
        <begin position="383"/>
        <end position="400"/>
    </location>
</feature>
<evidence type="ECO:0000256" key="5">
    <source>
        <dbReference type="ARBA" id="ARBA00023136"/>
    </source>
</evidence>
<name>A0A0F5JL60_9BACT</name>
<comment type="caution">
    <text evidence="7">The sequence shown here is derived from an EMBL/GenBank/DDBJ whole genome shotgun (WGS) entry which is preliminary data.</text>
</comment>
<feature type="transmembrane region" description="Helical" evidence="6">
    <location>
        <begin position="506"/>
        <end position="530"/>
    </location>
</feature>
<dbReference type="InterPro" id="IPR018385">
    <property type="entry name" value="C4_dicarb_anaerob_car-like"/>
</dbReference>
<dbReference type="PANTHER" id="PTHR43652:SF2">
    <property type="entry name" value="BASIC AMINO ACID ANTIPORTER YFCC-RELATED"/>
    <property type="match status" value="1"/>
</dbReference>
<keyword evidence="4 6" id="KW-1133">Transmembrane helix</keyword>
<feature type="transmembrane region" description="Helical" evidence="6">
    <location>
        <begin position="268"/>
        <end position="285"/>
    </location>
</feature>
<evidence type="ECO:0000256" key="4">
    <source>
        <dbReference type="ARBA" id="ARBA00022989"/>
    </source>
</evidence>
<dbReference type="AlphaFoldDB" id="A0A0F5JL60"/>
<evidence type="ECO:0000256" key="3">
    <source>
        <dbReference type="ARBA" id="ARBA00022692"/>
    </source>
</evidence>
<feature type="transmembrane region" description="Helical" evidence="6">
    <location>
        <begin position="9"/>
        <end position="27"/>
    </location>
</feature>
<dbReference type="PATRIC" id="fig|927665.4.peg.1015"/>
<comment type="subcellular location">
    <subcellularLocation>
        <location evidence="1">Cell membrane</location>
        <topology evidence="1">Multi-pass membrane protein</topology>
    </subcellularLocation>
</comment>
<dbReference type="EMBL" id="AQHV01000006">
    <property type="protein sequence ID" value="KKB58172.1"/>
    <property type="molecule type" value="Genomic_DNA"/>
</dbReference>
<evidence type="ECO:0000256" key="2">
    <source>
        <dbReference type="ARBA" id="ARBA00022475"/>
    </source>
</evidence>
<feature type="transmembrane region" description="Helical" evidence="6">
    <location>
        <begin position="76"/>
        <end position="95"/>
    </location>
</feature>
<dbReference type="PANTHER" id="PTHR43652">
    <property type="entry name" value="BASIC AMINO ACID ANTIPORTER YFCC-RELATED"/>
    <property type="match status" value="1"/>
</dbReference>
<feature type="transmembrane region" description="Helical" evidence="6">
    <location>
        <begin position="148"/>
        <end position="164"/>
    </location>
</feature>
<evidence type="ECO:0008006" key="9">
    <source>
        <dbReference type="Google" id="ProtNLM"/>
    </source>
</evidence>
<feature type="transmembrane region" description="Helical" evidence="6">
    <location>
        <begin position="116"/>
        <end position="142"/>
    </location>
</feature>
<protein>
    <recommendedName>
        <fullName evidence="9">C4-dicarboxylate anaerobic carrier</fullName>
    </recommendedName>
</protein>
<dbReference type="RefSeq" id="WP_046145447.1">
    <property type="nucleotide sequence ID" value="NZ_KQ033912.1"/>
</dbReference>
<dbReference type="STRING" id="927665.HMPREF1535_00993"/>
<evidence type="ECO:0000256" key="1">
    <source>
        <dbReference type="ARBA" id="ARBA00004651"/>
    </source>
</evidence>
<dbReference type="Proteomes" id="UP000033047">
    <property type="component" value="Unassembled WGS sequence"/>
</dbReference>
<proteinExistence type="predicted"/>
<dbReference type="HOGENOM" id="CLU_035307_0_1_10"/>
<organism evidence="7 8">
    <name type="scientific">Parabacteroides goldsteinii DSM 19448 = WAL 12034</name>
    <dbReference type="NCBI Taxonomy" id="927665"/>
    <lineage>
        <taxon>Bacteria</taxon>
        <taxon>Pseudomonadati</taxon>
        <taxon>Bacteroidota</taxon>
        <taxon>Bacteroidia</taxon>
        <taxon>Bacteroidales</taxon>
        <taxon>Tannerellaceae</taxon>
        <taxon>Parabacteroides</taxon>
    </lineage>
</organism>
<reference evidence="7 8" key="1">
    <citation type="submission" date="2013-04" db="EMBL/GenBank/DDBJ databases">
        <title>The Genome Sequence of Parabacteroides goldsteinii DSM 19448.</title>
        <authorList>
            <consortium name="The Broad Institute Genomics Platform"/>
            <person name="Earl A."/>
            <person name="Ward D."/>
            <person name="Feldgarden M."/>
            <person name="Gevers D."/>
            <person name="Martens E."/>
            <person name="Sakamoto M."/>
            <person name="Benno Y."/>
            <person name="Song Y."/>
            <person name="Liu C."/>
            <person name="Lee J."/>
            <person name="Bolanos M."/>
            <person name="Vaisanen M.L."/>
            <person name="Finegold S.M."/>
            <person name="Walker B."/>
            <person name="Young S."/>
            <person name="Zeng Q."/>
            <person name="Gargeya S."/>
            <person name="Fitzgerald M."/>
            <person name="Haas B."/>
            <person name="Abouelleil A."/>
            <person name="Allen A.W."/>
            <person name="Alvarado L."/>
            <person name="Arachchi H.M."/>
            <person name="Berlin A.M."/>
            <person name="Chapman S.B."/>
            <person name="Gainer-Dewar J."/>
            <person name="Goldberg J."/>
            <person name="Griggs A."/>
            <person name="Gujja S."/>
            <person name="Hansen M."/>
            <person name="Howarth C."/>
            <person name="Imamovic A."/>
            <person name="Ireland A."/>
            <person name="Larimer J."/>
            <person name="McCowan C."/>
            <person name="Murphy C."/>
            <person name="Pearson M."/>
            <person name="Poon T.W."/>
            <person name="Priest M."/>
            <person name="Roberts A."/>
            <person name="Saif S."/>
            <person name="Shea T."/>
            <person name="Sisk P."/>
            <person name="Sykes S."/>
            <person name="Wortman J."/>
            <person name="Nusbaum C."/>
            <person name="Birren B."/>
        </authorList>
    </citation>
    <scope>NUCLEOTIDE SEQUENCE [LARGE SCALE GENOMIC DNA]</scope>
    <source>
        <strain evidence="7 8">DSM 19448</strain>
    </source>
</reference>
<dbReference type="InterPro" id="IPR051679">
    <property type="entry name" value="DASS-Related_Transporters"/>
</dbReference>
<feature type="transmembrane region" description="Helical" evidence="6">
    <location>
        <begin position="297"/>
        <end position="317"/>
    </location>
</feature>
<evidence type="ECO:0000256" key="6">
    <source>
        <dbReference type="SAM" id="Phobius"/>
    </source>
</evidence>
<keyword evidence="2" id="KW-1003">Cell membrane</keyword>